<feature type="non-terminal residue" evidence="2">
    <location>
        <position position="121"/>
    </location>
</feature>
<evidence type="ECO:0000259" key="1">
    <source>
        <dbReference type="Pfam" id="PF24626"/>
    </source>
</evidence>
<protein>
    <recommendedName>
        <fullName evidence="1">Tf2-1-like SH3-like domain-containing protein</fullName>
    </recommendedName>
</protein>
<dbReference type="PANTHER" id="PTHR46148:SF52">
    <property type="entry name" value="OS04G0603800 PROTEIN"/>
    <property type="match status" value="1"/>
</dbReference>
<name>A0A392RS04_9FABA</name>
<evidence type="ECO:0000313" key="2">
    <source>
        <dbReference type="EMBL" id="MCI38336.1"/>
    </source>
</evidence>
<organism evidence="2 3">
    <name type="scientific">Trifolium medium</name>
    <dbReference type="NCBI Taxonomy" id="97028"/>
    <lineage>
        <taxon>Eukaryota</taxon>
        <taxon>Viridiplantae</taxon>
        <taxon>Streptophyta</taxon>
        <taxon>Embryophyta</taxon>
        <taxon>Tracheophyta</taxon>
        <taxon>Spermatophyta</taxon>
        <taxon>Magnoliopsida</taxon>
        <taxon>eudicotyledons</taxon>
        <taxon>Gunneridae</taxon>
        <taxon>Pentapetalae</taxon>
        <taxon>rosids</taxon>
        <taxon>fabids</taxon>
        <taxon>Fabales</taxon>
        <taxon>Fabaceae</taxon>
        <taxon>Papilionoideae</taxon>
        <taxon>50 kb inversion clade</taxon>
        <taxon>NPAAA clade</taxon>
        <taxon>Hologalegina</taxon>
        <taxon>IRL clade</taxon>
        <taxon>Trifolieae</taxon>
        <taxon>Trifolium</taxon>
    </lineage>
</organism>
<dbReference type="Pfam" id="PF24626">
    <property type="entry name" value="SH3_Tf2-1"/>
    <property type="match status" value="1"/>
</dbReference>
<sequence length="121" mass="13953">MDKEFAEGTWVWLRLQPYRQGTLRGSPYSKFTKRFYGPYQILKRIGKVAYELCLPPDARIHPVFHVSKLKPFYGQPPSHVPPLDETVTGTLVQLIPAHILGTRKLHTAKGEQYQVLVHWEG</sequence>
<accession>A0A392RS04</accession>
<dbReference type="Proteomes" id="UP000265520">
    <property type="component" value="Unassembled WGS sequence"/>
</dbReference>
<dbReference type="EMBL" id="LXQA010254592">
    <property type="protein sequence ID" value="MCI38336.1"/>
    <property type="molecule type" value="Genomic_DNA"/>
</dbReference>
<dbReference type="AlphaFoldDB" id="A0A392RS04"/>
<keyword evidence="3" id="KW-1185">Reference proteome</keyword>
<evidence type="ECO:0000313" key="3">
    <source>
        <dbReference type="Proteomes" id="UP000265520"/>
    </source>
</evidence>
<feature type="domain" description="Tf2-1-like SH3-like" evidence="1">
    <location>
        <begin position="8"/>
        <end position="72"/>
    </location>
</feature>
<proteinExistence type="predicted"/>
<dbReference type="PANTHER" id="PTHR46148">
    <property type="entry name" value="CHROMO DOMAIN-CONTAINING PROTEIN"/>
    <property type="match status" value="1"/>
</dbReference>
<dbReference type="InterPro" id="IPR056924">
    <property type="entry name" value="SH3_Tf2-1"/>
</dbReference>
<reference evidence="2 3" key="1">
    <citation type="journal article" date="2018" name="Front. Plant Sci.">
        <title>Red Clover (Trifolium pratense) and Zigzag Clover (T. medium) - A Picture of Genomic Similarities and Differences.</title>
        <authorList>
            <person name="Dluhosova J."/>
            <person name="Istvanek J."/>
            <person name="Nedelnik J."/>
            <person name="Repkova J."/>
        </authorList>
    </citation>
    <scope>NUCLEOTIDE SEQUENCE [LARGE SCALE GENOMIC DNA]</scope>
    <source>
        <strain evidence="3">cv. 10/8</strain>
        <tissue evidence="2">Leaf</tissue>
    </source>
</reference>
<comment type="caution">
    <text evidence="2">The sequence shown here is derived from an EMBL/GenBank/DDBJ whole genome shotgun (WGS) entry which is preliminary data.</text>
</comment>